<dbReference type="RefSeq" id="WP_325774888.1">
    <property type="nucleotide sequence ID" value="NZ_VTDN01000003.1"/>
</dbReference>
<dbReference type="InterPro" id="IPR001173">
    <property type="entry name" value="Glyco_trans_2-like"/>
</dbReference>
<dbReference type="Gene3D" id="3.90.550.10">
    <property type="entry name" value="Spore Coat Polysaccharide Biosynthesis Protein SpsA, Chain A"/>
    <property type="match status" value="1"/>
</dbReference>
<dbReference type="InterPro" id="IPR029044">
    <property type="entry name" value="Nucleotide-diphossugar_trans"/>
</dbReference>
<evidence type="ECO:0000313" key="3">
    <source>
        <dbReference type="Proteomes" id="UP001339883"/>
    </source>
</evidence>
<organism evidence="2 3">
    <name type="scientific">Acinetobacter pollinis</name>
    <dbReference type="NCBI Taxonomy" id="2605270"/>
    <lineage>
        <taxon>Bacteria</taxon>
        <taxon>Pseudomonadati</taxon>
        <taxon>Pseudomonadota</taxon>
        <taxon>Gammaproteobacteria</taxon>
        <taxon>Moraxellales</taxon>
        <taxon>Moraxellaceae</taxon>
        <taxon>Acinetobacter</taxon>
    </lineage>
</organism>
<dbReference type="Pfam" id="PF00535">
    <property type="entry name" value="Glycos_transf_2"/>
    <property type="match status" value="1"/>
</dbReference>
<dbReference type="EMBL" id="VTDN01000003">
    <property type="protein sequence ID" value="MEB5476371.1"/>
    <property type="molecule type" value="Genomic_DNA"/>
</dbReference>
<reference evidence="2 3" key="1">
    <citation type="submission" date="2019-08" db="EMBL/GenBank/DDBJ databases">
        <title>Five species of Acinetobacter isolated from floral nectar and animal pollinators.</title>
        <authorList>
            <person name="Hendry T.A."/>
        </authorList>
    </citation>
    <scope>NUCLEOTIDE SEQUENCE [LARGE SCALE GENOMIC DNA]</scope>
    <source>
        <strain evidence="2 3">MD18.27</strain>
    </source>
</reference>
<accession>A0ABU6DR89</accession>
<gene>
    <name evidence="2" type="ORF">I2F25_04770</name>
</gene>
<dbReference type="Proteomes" id="UP001339883">
    <property type="component" value="Unassembled WGS sequence"/>
</dbReference>
<evidence type="ECO:0000313" key="2">
    <source>
        <dbReference type="EMBL" id="MEB5476371.1"/>
    </source>
</evidence>
<name>A0ABU6DR89_9GAMM</name>
<protein>
    <submittedName>
        <fullName evidence="2">Glycosyltransferase</fullName>
    </submittedName>
</protein>
<dbReference type="CDD" id="cd00761">
    <property type="entry name" value="Glyco_tranf_GTA_type"/>
    <property type="match status" value="1"/>
</dbReference>
<proteinExistence type="predicted"/>
<feature type="domain" description="Glycosyltransferase 2-like" evidence="1">
    <location>
        <begin position="6"/>
        <end position="147"/>
    </location>
</feature>
<evidence type="ECO:0000259" key="1">
    <source>
        <dbReference type="Pfam" id="PF00535"/>
    </source>
</evidence>
<comment type="caution">
    <text evidence="2">The sequence shown here is derived from an EMBL/GenBank/DDBJ whole genome shotgun (WGS) entry which is preliminary data.</text>
</comment>
<dbReference type="SUPFAM" id="SSF53448">
    <property type="entry name" value="Nucleotide-diphospho-sugar transferases"/>
    <property type="match status" value="1"/>
</dbReference>
<sequence>MMRVAVITPYYKEPLEQLIRCHQSILVQKANVTHFLVSDGYPNAVLDQWDCEHIRLSHHNDYGDTPRGIGAASASAQGFDAICFLDADNWYEPHHLETMISTFKRYRVPVVTTSRALYTNDGQYLGQCKESDGIHFVDTNCYFFHKSAFELCSAWLFKPKGQSIVGDRILWKRIQDAKVQYVHHRGITVNYVTDFAVHYQMFNLTPPSQSRVYCKNQCKFISYKRFVEQSYSPEY</sequence>
<keyword evidence="3" id="KW-1185">Reference proteome</keyword>